<name>A0ABR4ZAF8_9NOCA</name>
<proteinExistence type="inferred from homology"/>
<organism evidence="2 3">
    <name type="scientific">Nocardia vulneris</name>
    <dbReference type="NCBI Taxonomy" id="1141657"/>
    <lineage>
        <taxon>Bacteria</taxon>
        <taxon>Bacillati</taxon>
        <taxon>Actinomycetota</taxon>
        <taxon>Actinomycetes</taxon>
        <taxon>Mycobacteriales</taxon>
        <taxon>Nocardiaceae</taxon>
        <taxon>Nocardia</taxon>
    </lineage>
</organism>
<sequence>MGARDMRRFRRDPLGFLERLRRGAPGGAFRLPWGGVCVSDPELAQTVLHDNAFNTGGSGFFGTVLPARSAQRELGRAVRQVIRTRLPEFRLRLAESVAELPARTHWPTAGTALVHRSTAELLLHPDCAPRLHRSLTRCATAGVLIRPPRLHQRAWAEVLSANLFGAVTDQVRERRAAAPPDEPRDVLDAVLGACSGEIGDRAVADLYVLMFRSIVGTVAHSVAWSVLLGCLHRPHGPWPWLADQVVRESLRYRPVVWMVGRPVPHAVELGGIPLHPGEMVSVCPYLLHHDETRWSRPEVFRPQRWSEPDGRGLYLPFSAGPFACSGAVVAHTLITETVAALADNARLHVTGGDLRPVVTNAATPRPFVLQRTTDRSSGLSWKEVNSHDRCLAPDRR</sequence>
<dbReference type="EMBL" id="JNFP01000035">
    <property type="protein sequence ID" value="KIA62218.1"/>
    <property type="molecule type" value="Genomic_DNA"/>
</dbReference>
<dbReference type="InterPro" id="IPR002401">
    <property type="entry name" value="Cyt_P450_E_grp-I"/>
</dbReference>
<dbReference type="InterPro" id="IPR050121">
    <property type="entry name" value="Cytochrome_P450_monoxygenase"/>
</dbReference>
<accession>A0ABR4ZAF8</accession>
<dbReference type="Pfam" id="PF00067">
    <property type="entry name" value="p450"/>
    <property type="match status" value="1"/>
</dbReference>
<comment type="similarity">
    <text evidence="1">Belongs to the cytochrome P450 family.</text>
</comment>
<dbReference type="InterPro" id="IPR036396">
    <property type="entry name" value="Cyt_P450_sf"/>
</dbReference>
<dbReference type="PANTHER" id="PTHR24305:SF166">
    <property type="entry name" value="CYTOCHROME P450 12A4, MITOCHONDRIAL-RELATED"/>
    <property type="match status" value="1"/>
</dbReference>
<protein>
    <submittedName>
        <fullName evidence="2">Cytochrome P450</fullName>
    </submittedName>
</protein>
<keyword evidence="3" id="KW-1185">Reference proteome</keyword>
<evidence type="ECO:0000313" key="2">
    <source>
        <dbReference type="EMBL" id="KIA62218.1"/>
    </source>
</evidence>
<dbReference type="CDD" id="cd00302">
    <property type="entry name" value="cytochrome_P450"/>
    <property type="match status" value="1"/>
</dbReference>
<dbReference type="PRINTS" id="PR00463">
    <property type="entry name" value="EP450I"/>
</dbReference>
<dbReference type="Gene3D" id="1.10.630.10">
    <property type="entry name" value="Cytochrome P450"/>
    <property type="match status" value="1"/>
</dbReference>
<evidence type="ECO:0000313" key="3">
    <source>
        <dbReference type="Proteomes" id="UP000031364"/>
    </source>
</evidence>
<dbReference type="Proteomes" id="UP000031364">
    <property type="component" value="Unassembled WGS sequence"/>
</dbReference>
<evidence type="ECO:0000256" key="1">
    <source>
        <dbReference type="ARBA" id="ARBA00010617"/>
    </source>
</evidence>
<dbReference type="PANTHER" id="PTHR24305">
    <property type="entry name" value="CYTOCHROME P450"/>
    <property type="match status" value="1"/>
</dbReference>
<reference evidence="2 3" key="1">
    <citation type="journal article" date="2014" name="Int. J. Syst. Evol. Microbiol.">
        <title>Nocardia vulneris sp. nov., isolated from wounds of human patients in North America.</title>
        <authorList>
            <person name="Lasker B.A."/>
            <person name="Bell M."/>
            <person name="Klenk H.P."/>
            <person name="Sproer C."/>
            <person name="Schumann C."/>
            <person name="Schumann P."/>
            <person name="Brown J.M."/>
        </authorList>
    </citation>
    <scope>NUCLEOTIDE SEQUENCE [LARGE SCALE GENOMIC DNA]</scope>
    <source>
        <strain evidence="2 3">W9851</strain>
    </source>
</reference>
<gene>
    <name evidence="2" type="ORF">FG87_26920</name>
</gene>
<dbReference type="RefSeq" id="WP_043676064.1">
    <property type="nucleotide sequence ID" value="NZ_BDCI01000035.1"/>
</dbReference>
<dbReference type="InterPro" id="IPR001128">
    <property type="entry name" value="Cyt_P450"/>
</dbReference>
<dbReference type="SUPFAM" id="SSF48264">
    <property type="entry name" value="Cytochrome P450"/>
    <property type="match status" value="1"/>
</dbReference>
<comment type="caution">
    <text evidence="2">The sequence shown here is derived from an EMBL/GenBank/DDBJ whole genome shotgun (WGS) entry which is preliminary data.</text>
</comment>